<dbReference type="InterPro" id="IPR012341">
    <property type="entry name" value="6hp_glycosidase-like_sf"/>
</dbReference>
<dbReference type="InterPro" id="IPR005198">
    <property type="entry name" value="Glyco_hydro_76"/>
</dbReference>
<dbReference type="PANTHER" id="PTHR42899:SF1">
    <property type="entry name" value="SPERMATOGENESIS-ASSOCIATED PROTEIN 20"/>
    <property type="match status" value="1"/>
</dbReference>
<name>A0A5C7BD25_9FLAO</name>
<dbReference type="PIRSF" id="PIRSF006402">
    <property type="entry name" value="UCP006402_thioredoxin"/>
    <property type="match status" value="1"/>
</dbReference>
<dbReference type="SUPFAM" id="SSF52833">
    <property type="entry name" value="Thioredoxin-like"/>
    <property type="match status" value="1"/>
</dbReference>
<dbReference type="PANTHER" id="PTHR42899">
    <property type="entry name" value="SPERMATOGENESIS-ASSOCIATED PROTEIN 20"/>
    <property type="match status" value="1"/>
</dbReference>
<keyword evidence="3" id="KW-1185">Reference proteome</keyword>
<dbReference type="STRING" id="1123037.GCA_000425305_00890"/>
<dbReference type="CDD" id="cd02955">
    <property type="entry name" value="SSP411"/>
    <property type="match status" value="1"/>
</dbReference>
<dbReference type="OrthoDB" id="9762614at2"/>
<dbReference type="InterPro" id="IPR036249">
    <property type="entry name" value="Thioredoxin-like_sf"/>
</dbReference>
<protein>
    <submittedName>
        <fullName evidence="2">Thioredoxin domain-containing protein</fullName>
    </submittedName>
</protein>
<dbReference type="Gene3D" id="1.50.10.10">
    <property type="match status" value="1"/>
</dbReference>
<evidence type="ECO:0000259" key="1">
    <source>
        <dbReference type="Pfam" id="PF03190"/>
    </source>
</evidence>
<reference evidence="2 3" key="1">
    <citation type="submission" date="2019-08" db="EMBL/GenBank/DDBJ databases">
        <title>Genome of Psychroserpens burtonensis ACAM 167.</title>
        <authorList>
            <person name="Bowman J.P."/>
        </authorList>
    </citation>
    <scope>NUCLEOTIDE SEQUENCE [LARGE SCALE GENOMIC DNA]</scope>
    <source>
        <strain evidence="2 3">ACAM 167</strain>
    </source>
</reference>
<dbReference type="GO" id="GO:0005975">
    <property type="term" value="P:carbohydrate metabolic process"/>
    <property type="evidence" value="ECO:0007669"/>
    <property type="project" value="InterPro"/>
</dbReference>
<dbReference type="InterPro" id="IPR024705">
    <property type="entry name" value="Ssp411"/>
</dbReference>
<dbReference type="InterPro" id="IPR004879">
    <property type="entry name" value="Ssp411-like_TRX"/>
</dbReference>
<dbReference type="Pfam" id="PF03663">
    <property type="entry name" value="Glyco_hydro_76"/>
    <property type="match status" value="1"/>
</dbReference>
<dbReference type="Gene3D" id="1.50.10.20">
    <property type="match status" value="1"/>
</dbReference>
<proteinExistence type="predicted"/>
<comment type="caution">
    <text evidence="2">The sequence shown here is derived from an EMBL/GenBank/DDBJ whole genome shotgun (WGS) entry which is preliminary data.</text>
</comment>
<dbReference type="SUPFAM" id="SSF48208">
    <property type="entry name" value="Six-hairpin glycosidases"/>
    <property type="match status" value="1"/>
</dbReference>
<evidence type="ECO:0000313" key="3">
    <source>
        <dbReference type="Proteomes" id="UP000321938"/>
    </source>
</evidence>
<dbReference type="Gene3D" id="3.40.30.10">
    <property type="entry name" value="Glutaredoxin"/>
    <property type="match status" value="1"/>
</dbReference>
<sequence>MLKKLIFMVFLTGLILCCSQKNNKVVVTKEKIEEANDLINETSPYLLQHAYNPVDWKAWNKGSLKLAEDQNKLIVISVGYSACHWCHVMEEESFENDAVAKLMNDNFISIKVDREERPDVDQIYMNAVQLMTGSGGWPLNCITLPDGRPVFGGTYFTKAQWTKILEDISTLYKNDPDKVIGYAERLTEGVQNSGLITINKEDLQFNSEALETMVNLWESSLDFQRGGQKRAPKFPMPNNLNFLLRYSFQYENKNLQEYVLTTLDKMANGGIYDQIGGGFSRYSVDDRWHVPHFEKMLYDNAQLVSLYANAYQLTQKESYKTVVIETLDFIDRELTQEDGAFYSSLDADSKTNSGELEEGVFYVWTKEELQTVLKSDFETFKEYYNVNSTGKWEKNHYILYKTKTNSEFLTAYNISEEDLNKKILDWKTKLFKVRSHRNRPRTDDKVLTSWNALMLKSYVDAYRVLGDKTYLDKAIKNAKFIKENQINKDGSLFHNYKNGKSTIEGFSEDYAHTISAYIELYQVTLNEEWLRTANALMKYNIAHFVDNKSGMFYFTSDTETNLITRKIEVIDNVIPSSNSVLADNLFKLSHYYSDNEYRDMAKQMLSNMNNQFEKSPSGYSNWLSLYLNYSNPYYEVAISGTNALKKLDEINQYYLPNILIAGSTSDSDLPIMESRFIEDDTYIYVCVNGACRLPVENTKEAVEQLLK</sequence>
<accession>A0A5C7BD25</accession>
<dbReference type="Pfam" id="PF03190">
    <property type="entry name" value="Thioredox_DsbH"/>
    <property type="match status" value="1"/>
</dbReference>
<gene>
    <name evidence="2" type="ORF">ES692_02630</name>
</gene>
<dbReference type="EMBL" id="VOSB01000003">
    <property type="protein sequence ID" value="TXE19665.1"/>
    <property type="molecule type" value="Genomic_DNA"/>
</dbReference>
<dbReference type="InterPro" id="IPR008928">
    <property type="entry name" value="6-hairpin_glycosidase_sf"/>
</dbReference>
<dbReference type="AlphaFoldDB" id="A0A5C7BD25"/>
<feature type="domain" description="Spermatogenesis-associated protein 20-like TRX" evidence="1">
    <location>
        <begin position="36"/>
        <end position="189"/>
    </location>
</feature>
<dbReference type="RefSeq" id="WP_028873556.1">
    <property type="nucleotide sequence ID" value="NZ_VOSB01000003.1"/>
</dbReference>
<organism evidence="2 3">
    <name type="scientific">Psychroserpens burtonensis</name>
    <dbReference type="NCBI Taxonomy" id="49278"/>
    <lineage>
        <taxon>Bacteria</taxon>
        <taxon>Pseudomonadati</taxon>
        <taxon>Bacteroidota</taxon>
        <taxon>Flavobacteriia</taxon>
        <taxon>Flavobacteriales</taxon>
        <taxon>Flavobacteriaceae</taxon>
        <taxon>Psychroserpens</taxon>
    </lineage>
</organism>
<evidence type="ECO:0000313" key="2">
    <source>
        <dbReference type="EMBL" id="TXE19665.1"/>
    </source>
</evidence>
<dbReference type="Proteomes" id="UP000321938">
    <property type="component" value="Unassembled WGS sequence"/>
</dbReference>